<accession>A0A9P4IXB6</accession>
<evidence type="ECO:0000256" key="6">
    <source>
        <dbReference type="ARBA" id="ARBA00022816"/>
    </source>
</evidence>
<dbReference type="GO" id="GO:0051028">
    <property type="term" value="P:mRNA transport"/>
    <property type="evidence" value="ECO:0007669"/>
    <property type="project" value="UniProtKB-KW"/>
</dbReference>
<protein>
    <recommendedName>
        <fullName evidence="17">Nucleoporin NDC1</fullName>
    </recommendedName>
</protein>
<evidence type="ECO:0000256" key="8">
    <source>
        <dbReference type="ARBA" id="ARBA00022989"/>
    </source>
</evidence>
<feature type="compositionally biased region" description="Basic and acidic residues" evidence="13">
    <location>
        <begin position="187"/>
        <end position="202"/>
    </location>
</feature>
<dbReference type="EMBL" id="ML996089">
    <property type="protein sequence ID" value="KAF2150549.1"/>
    <property type="molecule type" value="Genomic_DNA"/>
</dbReference>
<keyword evidence="10" id="KW-0906">Nuclear pore complex</keyword>
<name>A0A9P4IXB6_9PEZI</name>
<comment type="caution">
    <text evidence="15">The sequence shown here is derived from an EMBL/GenBank/DDBJ whole genome shotgun (WGS) entry which is preliminary data.</text>
</comment>
<evidence type="ECO:0000313" key="15">
    <source>
        <dbReference type="EMBL" id="KAF2150549.1"/>
    </source>
</evidence>
<organism evidence="15 16">
    <name type="scientific">Myriangium duriaei CBS 260.36</name>
    <dbReference type="NCBI Taxonomy" id="1168546"/>
    <lineage>
        <taxon>Eukaryota</taxon>
        <taxon>Fungi</taxon>
        <taxon>Dikarya</taxon>
        <taxon>Ascomycota</taxon>
        <taxon>Pezizomycotina</taxon>
        <taxon>Dothideomycetes</taxon>
        <taxon>Dothideomycetidae</taxon>
        <taxon>Myriangiales</taxon>
        <taxon>Myriangiaceae</taxon>
        <taxon>Myriangium</taxon>
    </lineage>
</organism>
<feature type="compositionally biased region" description="Polar residues" evidence="13">
    <location>
        <begin position="386"/>
        <end position="402"/>
    </location>
</feature>
<dbReference type="PANTHER" id="PTHR13269:SF6">
    <property type="entry name" value="NUCLEOPORIN NDC1"/>
    <property type="match status" value="1"/>
</dbReference>
<feature type="region of interest" description="Disordered" evidence="13">
    <location>
        <begin position="386"/>
        <end position="408"/>
    </location>
</feature>
<keyword evidence="8 14" id="KW-1133">Transmembrane helix</keyword>
<feature type="transmembrane region" description="Helical" evidence="14">
    <location>
        <begin position="276"/>
        <end position="298"/>
    </location>
</feature>
<keyword evidence="16" id="KW-1185">Reference proteome</keyword>
<comment type="similarity">
    <text evidence="3">Belongs to the NDC1 family.</text>
</comment>
<evidence type="ECO:0000313" key="16">
    <source>
        <dbReference type="Proteomes" id="UP000799439"/>
    </source>
</evidence>
<keyword evidence="12" id="KW-0539">Nucleus</keyword>
<evidence type="ECO:0000256" key="2">
    <source>
        <dbReference type="ARBA" id="ARBA00004567"/>
    </source>
</evidence>
<evidence type="ECO:0000256" key="5">
    <source>
        <dbReference type="ARBA" id="ARBA00022692"/>
    </source>
</evidence>
<evidence type="ECO:0000256" key="9">
    <source>
        <dbReference type="ARBA" id="ARBA00023010"/>
    </source>
</evidence>
<evidence type="ECO:0000256" key="13">
    <source>
        <dbReference type="SAM" id="MobiDB-lite"/>
    </source>
</evidence>
<dbReference type="GO" id="GO:0070762">
    <property type="term" value="C:nuclear pore transmembrane ring"/>
    <property type="evidence" value="ECO:0007669"/>
    <property type="project" value="TreeGrafter"/>
</dbReference>
<dbReference type="GO" id="GO:0106166">
    <property type="term" value="F:spindle pole body-nuclear membrane anchor activity"/>
    <property type="evidence" value="ECO:0007669"/>
    <property type="project" value="TreeGrafter"/>
</dbReference>
<evidence type="ECO:0000256" key="3">
    <source>
        <dbReference type="ARBA" id="ARBA00005760"/>
    </source>
</evidence>
<dbReference type="InterPro" id="IPR019049">
    <property type="entry name" value="Nucleoporin_prot_Ndc1/Nup"/>
</dbReference>
<dbReference type="OrthoDB" id="67850at2759"/>
<keyword evidence="4" id="KW-0813">Transport</keyword>
<dbReference type="GO" id="GO:0070631">
    <property type="term" value="P:spindle pole body localization"/>
    <property type="evidence" value="ECO:0007669"/>
    <property type="project" value="TreeGrafter"/>
</dbReference>
<evidence type="ECO:0008006" key="17">
    <source>
        <dbReference type="Google" id="ProtNLM"/>
    </source>
</evidence>
<dbReference type="AlphaFoldDB" id="A0A9P4IXB6"/>
<evidence type="ECO:0000256" key="4">
    <source>
        <dbReference type="ARBA" id="ARBA00022448"/>
    </source>
</evidence>
<dbReference type="GO" id="GO:0005816">
    <property type="term" value="C:spindle pole body"/>
    <property type="evidence" value="ECO:0007669"/>
    <property type="project" value="TreeGrafter"/>
</dbReference>
<keyword evidence="6" id="KW-0509">mRNA transport</keyword>
<dbReference type="Pfam" id="PF09531">
    <property type="entry name" value="Ndc1_Nup"/>
    <property type="match status" value="1"/>
</dbReference>
<keyword evidence="11 14" id="KW-0472">Membrane</keyword>
<dbReference type="GO" id="GO:0031965">
    <property type="term" value="C:nuclear membrane"/>
    <property type="evidence" value="ECO:0007669"/>
    <property type="project" value="UniProtKB-SubCell"/>
</dbReference>
<keyword evidence="9" id="KW-0811">Translocation</keyword>
<evidence type="ECO:0000256" key="12">
    <source>
        <dbReference type="ARBA" id="ARBA00023242"/>
    </source>
</evidence>
<keyword evidence="7" id="KW-0653">Protein transport</keyword>
<dbReference type="GO" id="GO:0006999">
    <property type="term" value="P:nuclear pore organization"/>
    <property type="evidence" value="ECO:0007669"/>
    <property type="project" value="TreeGrafter"/>
</dbReference>
<feature type="region of interest" description="Disordered" evidence="13">
    <location>
        <begin position="181"/>
        <end position="205"/>
    </location>
</feature>
<feature type="transmembrane region" description="Helical" evidence="14">
    <location>
        <begin position="64"/>
        <end position="84"/>
    </location>
</feature>
<gene>
    <name evidence="15" type="ORF">K461DRAFT_258999</name>
</gene>
<evidence type="ECO:0000256" key="10">
    <source>
        <dbReference type="ARBA" id="ARBA00023132"/>
    </source>
</evidence>
<reference evidence="15" key="1">
    <citation type="journal article" date="2020" name="Stud. Mycol.">
        <title>101 Dothideomycetes genomes: a test case for predicting lifestyles and emergence of pathogens.</title>
        <authorList>
            <person name="Haridas S."/>
            <person name="Albert R."/>
            <person name="Binder M."/>
            <person name="Bloem J."/>
            <person name="Labutti K."/>
            <person name="Salamov A."/>
            <person name="Andreopoulos B."/>
            <person name="Baker S."/>
            <person name="Barry K."/>
            <person name="Bills G."/>
            <person name="Bluhm B."/>
            <person name="Cannon C."/>
            <person name="Castanera R."/>
            <person name="Culley D."/>
            <person name="Daum C."/>
            <person name="Ezra D."/>
            <person name="Gonzalez J."/>
            <person name="Henrissat B."/>
            <person name="Kuo A."/>
            <person name="Liang C."/>
            <person name="Lipzen A."/>
            <person name="Lutzoni F."/>
            <person name="Magnuson J."/>
            <person name="Mondo S."/>
            <person name="Nolan M."/>
            <person name="Ohm R."/>
            <person name="Pangilinan J."/>
            <person name="Park H.-J."/>
            <person name="Ramirez L."/>
            <person name="Alfaro M."/>
            <person name="Sun H."/>
            <person name="Tritt A."/>
            <person name="Yoshinaga Y."/>
            <person name="Zwiers L.-H."/>
            <person name="Turgeon B."/>
            <person name="Goodwin S."/>
            <person name="Spatafora J."/>
            <person name="Crous P."/>
            <person name="Grigoriev I."/>
        </authorList>
    </citation>
    <scope>NUCLEOTIDE SEQUENCE</scope>
    <source>
        <strain evidence="15">CBS 260.36</strain>
    </source>
</reference>
<dbReference type="PANTHER" id="PTHR13269">
    <property type="entry name" value="NUCLEOPORIN NDC1"/>
    <property type="match status" value="1"/>
</dbReference>
<feature type="transmembrane region" description="Helical" evidence="14">
    <location>
        <begin position="220"/>
        <end position="238"/>
    </location>
</feature>
<dbReference type="GO" id="GO:0015031">
    <property type="term" value="P:protein transport"/>
    <property type="evidence" value="ECO:0007669"/>
    <property type="project" value="UniProtKB-KW"/>
</dbReference>
<dbReference type="Proteomes" id="UP000799439">
    <property type="component" value="Unassembled WGS sequence"/>
</dbReference>
<feature type="transmembrane region" description="Helical" evidence="14">
    <location>
        <begin position="152"/>
        <end position="171"/>
    </location>
</feature>
<proteinExistence type="inferred from homology"/>
<sequence length="633" mass="70448">MANGKPAAPRARPYKDFLTPALHRCFTNAALIGLGTCWIEAIVMSKPSLVFWSWFPLSLTGIRTGLLFVSSLTVFVLRVAQIHVGTRTNSSFASSVWSVGLNKRTFWTIVWYWVSAFLFSETYIFSTADKANLAWIDPGRTYERPRLNERAVLLRTVFGILAVAQGFLHVYGDYDSLKISQPSPESTGRRQDASGESNDRKAPTPLSEFKAEMQSSVIQSFIKTILVGIWGPILYFSVLRGWAWSVARTVGRAFFTINKSQSPAGLTDVFALFGRYMVSAFMLVFMWQMTNLAFTVYARQSPLKKGQPLTNDSKHPNGSLVSGLKAKKDIPHSMALWELRLIAEQFEDRRRTIYNDFEKPGASTWLDIAAACLAEIERVSKSIQTAQAPTTTHAEIASNTEASTHKARLTQPLQEDDNIFRPARKAQSAAELVADGTSAVAKYVGQSPGGNQLASKVRSYLASPAGQEQFSPQRITGLINQCALKFLRTWIGSYFCVPFAQRMNAIVFGSPYSNAADVHNATRALSRLAVKSLTEDPFGQVQKDVGRIMRALMNTIRDLHTLTRTLEPHWTDVHFDGKRSSPEVEELLVTLEESLESIITNFGEYISALGISRQELQSAKNLVGRGQEMIKRS</sequence>
<keyword evidence="5 14" id="KW-0812">Transmembrane</keyword>
<comment type="subcellular location">
    <subcellularLocation>
        <location evidence="1">Nucleus membrane</location>
        <topology evidence="1">Multi-pass membrane protein</topology>
    </subcellularLocation>
    <subcellularLocation>
        <location evidence="2">Nucleus</location>
        <location evidence="2">Nuclear pore complex</location>
    </subcellularLocation>
</comment>
<evidence type="ECO:0000256" key="7">
    <source>
        <dbReference type="ARBA" id="ARBA00022927"/>
    </source>
</evidence>
<evidence type="ECO:0000256" key="11">
    <source>
        <dbReference type="ARBA" id="ARBA00023136"/>
    </source>
</evidence>
<feature type="transmembrane region" description="Helical" evidence="14">
    <location>
        <begin position="21"/>
        <end position="44"/>
    </location>
</feature>
<evidence type="ECO:0000256" key="1">
    <source>
        <dbReference type="ARBA" id="ARBA00004232"/>
    </source>
</evidence>
<evidence type="ECO:0000256" key="14">
    <source>
        <dbReference type="SAM" id="Phobius"/>
    </source>
</evidence>